<dbReference type="EMBL" id="ACVQ01000032">
    <property type="protein sequence ID" value="EET78800.1"/>
    <property type="molecule type" value="Genomic_DNA"/>
</dbReference>
<keyword evidence="1" id="KW-0175">Coiled coil</keyword>
<dbReference type="STRING" id="553219.CAMSH0001_1404"/>
<keyword evidence="3" id="KW-1185">Reference proteome</keyword>
<comment type="caution">
    <text evidence="2">The sequence shown here is derived from an EMBL/GenBank/DDBJ whole genome shotgun (WGS) entry which is preliminary data.</text>
</comment>
<gene>
    <name evidence="2" type="ORF">CAMSH0001_1404</name>
</gene>
<dbReference type="AlphaFoldDB" id="C6RIQ7"/>
<reference evidence="2 3" key="1">
    <citation type="submission" date="2009-07" db="EMBL/GenBank/DDBJ databases">
        <authorList>
            <person name="Madupu R."/>
            <person name="Sebastian Y."/>
            <person name="Durkin A.S."/>
            <person name="Torralba M."/>
            <person name="Methe B."/>
            <person name="Sutton G.G."/>
            <person name="Strausberg R.L."/>
            <person name="Nelson K.E."/>
        </authorList>
    </citation>
    <scope>NUCLEOTIDE SEQUENCE [LARGE SCALE GENOMIC DNA]</scope>
    <source>
        <strain evidence="2 3">RM3277</strain>
    </source>
</reference>
<proteinExistence type="predicted"/>
<name>C6RIQ7_9BACT</name>
<sequence length="39" mass="4516">MDIEELKKQVSDLQAEKEAMSAKNKELLSEVKKLKAKKR</sequence>
<feature type="coiled-coil region" evidence="1">
    <location>
        <begin position="3"/>
        <end position="37"/>
    </location>
</feature>
<accession>C6RIQ7</accession>
<protein>
    <submittedName>
        <fullName evidence="2">Uncharacterized protein</fullName>
    </submittedName>
</protein>
<dbReference type="Proteomes" id="UP000003107">
    <property type="component" value="Unassembled WGS sequence"/>
</dbReference>
<evidence type="ECO:0000256" key="1">
    <source>
        <dbReference type="SAM" id="Coils"/>
    </source>
</evidence>
<organism evidence="2 3">
    <name type="scientific">Campylobacter showae RM3277</name>
    <dbReference type="NCBI Taxonomy" id="553219"/>
    <lineage>
        <taxon>Bacteria</taxon>
        <taxon>Pseudomonadati</taxon>
        <taxon>Campylobacterota</taxon>
        <taxon>Epsilonproteobacteria</taxon>
        <taxon>Campylobacterales</taxon>
        <taxon>Campylobacteraceae</taxon>
        <taxon>Campylobacter</taxon>
    </lineage>
</organism>
<evidence type="ECO:0000313" key="3">
    <source>
        <dbReference type="Proteomes" id="UP000003107"/>
    </source>
</evidence>
<evidence type="ECO:0000313" key="2">
    <source>
        <dbReference type="EMBL" id="EET78800.1"/>
    </source>
</evidence>